<evidence type="ECO:0000313" key="3">
    <source>
        <dbReference type="Proteomes" id="UP000514716"/>
    </source>
</evidence>
<sequence>MEDLHKQFLALENSHLAPVARESNCHMTEILDDDFFEFGISGGTCQRADFDGSYDLPEDDYRVSRFEVKPLGPEAVLTLYLLENRTTGIWSHRSSVWKKRENGWKLFFHQGTRTDGFKKWEEGK</sequence>
<dbReference type="RefSeq" id="WP_069577384.1">
    <property type="nucleotide sequence ID" value="NZ_CP059540.1"/>
</dbReference>
<dbReference type="InterPro" id="IPR027843">
    <property type="entry name" value="DUF4440"/>
</dbReference>
<feature type="domain" description="DUF4440" evidence="1">
    <location>
        <begin position="10"/>
        <end position="106"/>
    </location>
</feature>
<dbReference type="KEGG" id="pdec:H1Q58_01460"/>
<evidence type="ECO:0000259" key="1">
    <source>
        <dbReference type="Pfam" id="PF14534"/>
    </source>
</evidence>
<dbReference type="InterPro" id="IPR032710">
    <property type="entry name" value="NTF2-like_dom_sf"/>
</dbReference>
<dbReference type="SUPFAM" id="SSF54427">
    <property type="entry name" value="NTF2-like"/>
    <property type="match status" value="1"/>
</dbReference>
<accession>A0A7D7SHC4</accession>
<gene>
    <name evidence="2" type="ORF">H1Q58_01460</name>
</gene>
<dbReference type="AlphaFoldDB" id="A0A7D7SHC4"/>
<name>A0A7D7SHC4_PLAMR</name>
<evidence type="ECO:0000313" key="2">
    <source>
        <dbReference type="EMBL" id="QMT17725.1"/>
    </source>
</evidence>
<keyword evidence="3" id="KW-1185">Reference proteome</keyword>
<reference evidence="2 3" key="1">
    <citation type="submission" date="2020-07" db="EMBL/GenBank/DDBJ databases">
        <title>Screening of a cold-adapted Planococcus bacterium producing protease in traditional shrimp paste and protease identification by genome sequencing.</title>
        <authorList>
            <person name="Gao R."/>
            <person name="Leng W."/>
            <person name="Chu Q."/>
            <person name="Wu X."/>
            <person name="Liu H."/>
            <person name="Li X."/>
        </authorList>
    </citation>
    <scope>NUCLEOTIDE SEQUENCE [LARGE SCALE GENOMIC DNA]</scope>
    <source>
        <strain evidence="2 3">XJ11</strain>
    </source>
</reference>
<dbReference type="Gene3D" id="3.10.450.50">
    <property type="match status" value="1"/>
</dbReference>
<protein>
    <submittedName>
        <fullName evidence="2">DUF4440 domain-containing protein</fullName>
    </submittedName>
</protein>
<proteinExistence type="predicted"/>
<dbReference type="EMBL" id="CP059540">
    <property type="protein sequence ID" value="QMT17725.1"/>
    <property type="molecule type" value="Genomic_DNA"/>
</dbReference>
<organism evidence="2 3">
    <name type="scientific">Planococcus maritimus</name>
    <dbReference type="NCBI Taxonomy" id="192421"/>
    <lineage>
        <taxon>Bacteria</taxon>
        <taxon>Bacillati</taxon>
        <taxon>Bacillota</taxon>
        <taxon>Bacilli</taxon>
        <taxon>Bacillales</taxon>
        <taxon>Caryophanaceae</taxon>
        <taxon>Planococcus</taxon>
    </lineage>
</organism>
<dbReference type="Pfam" id="PF14534">
    <property type="entry name" value="DUF4440"/>
    <property type="match status" value="1"/>
</dbReference>
<dbReference type="Proteomes" id="UP000514716">
    <property type="component" value="Chromosome"/>
</dbReference>